<evidence type="ECO:0000256" key="7">
    <source>
        <dbReference type="SAM" id="MobiDB-lite"/>
    </source>
</evidence>
<dbReference type="AlphaFoldDB" id="A0A1E1MCG4"/>
<evidence type="ECO:0000256" key="2">
    <source>
        <dbReference type="ARBA" id="ARBA00005543"/>
    </source>
</evidence>
<organism evidence="8 9">
    <name type="scientific">Rhynchosporium secalis</name>
    <name type="common">Barley scald fungus</name>
    <dbReference type="NCBI Taxonomy" id="38038"/>
    <lineage>
        <taxon>Eukaryota</taxon>
        <taxon>Fungi</taxon>
        <taxon>Dikarya</taxon>
        <taxon>Ascomycota</taxon>
        <taxon>Pezizomycotina</taxon>
        <taxon>Leotiomycetes</taxon>
        <taxon>Helotiales</taxon>
        <taxon>Ploettnerulaceae</taxon>
        <taxon>Rhynchosporium</taxon>
    </lineage>
</organism>
<evidence type="ECO:0000313" key="8">
    <source>
        <dbReference type="EMBL" id="CZT46801.1"/>
    </source>
</evidence>
<proteinExistence type="inferred from homology"/>
<feature type="region of interest" description="Disordered" evidence="7">
    <location>
        <begin position="569"/>
        <end position="588"/>
    </location>
</feature>
<evidence type="ECO:0000256" key="3">
    <source>
        <dbReference type="ARBA" id="ARBA00016197"/>
    </source>
</evidence>
<comment type="similarity">
    <text evidence="2">Belongs to the AIM9 family.</text>
</comment>
<comment type="subcellular location">
    <subcellularLocation>
        <location evidence="1">Mitochondrion</location>
    </subcellularLocation>
</comment>
<accession>A0A1E1MCG4</accession>
<dbReference type="GO" id="GO:0005739">
    <property type="term" value="C:mitochondrion"/>
    <property type="evidence" value="ECO:0007669"/>
    <property type="project" value="UniProtKB-SubCell"/>
</dbReference>
<dbReference type="PANTHER" id="PTHR36091">
    <property type="entry name" value="ALTERED INHERITANCE OF MITOCHONDRIA PROTEIN 9, MITOCHONDRIAL"/>
    <property type="match status" value="1"/>
</dbReference>
<name>A0A1E1MCG4_RHYSE</name>
<evidence type="ECO:0000256" key="4">
    <source>
        <dbReference type="ARBA" id="ARBA00022946"/>
    </source>
</evidence>
<dbReference type="PANTHER" id="PTHR36091:SF1">
    <property type="entry name" value="ALTERED INHERITANCE OF MITOCHONDRIA PROTEIN 9, MITOCHONDRIAL"/>
    <property type="match status" value="1"/>
</dbReference>
<dbReference type="InterPro" id="IPR051035">
    <property type="entry name" value="Mito_inheritance_9"/>
</dbReference>
<dbReference type="InterPro" id="IPR011009">
    <property type="entry name" value="Kinase-like_dom_sf"/>
</dbReference>
<keyword evidence="9" id="KW-1185">Reference proteome</keyword>
<keyword evidence="5" id="KW-0496">Mitochondrion</keyword>
<protein>
    <recommendedName>
        <fullName evidence="3">Altered inheritance of mitochondria protein 9, mitochondrial</fullName>
    </recommendedName>
    <alternativeName>
        <fullName evidence="6">Found in mitochondrial proteome protein 29</fullName>
    </alternativeName>
</protein>
<reference evidence="9" key="1">
    <citation type="submission" date="2016-03" db="EMBL/GenBank/DDBJ databases">
        <authorList>
            <person name="Guldener U."/>
        </authorList>
    </citation>
    <scope>NUCLEOTIDE SEQUENCE [LARGE SCALE GENOMIC DNA]</scope>
</reference>
<evidence type="ECO:0000256" key="6">
    <source>
        <dbReference type="ARBA" id="ARBA00031849"/>
    </source>
</evidence>
<dbReference type="SUPFAM" id="SSF56112">
    <property type="entry name" value="Protein kinase-like (PK-like)"/>
    <property type="match status" value="1"/>
</dbReference>
<dbReference type="EMBL" id="FJVC01000262">
    <property type="protein sequence ID" value="CZT46801.1"/>
    <property type="molecule type" value="Genomic_DNA"/>
</dbReference>
<gene>
    <name evidence="8" type="ORF">RSE6_07293</name>
</gene>
<keyword evidence="4" id="KW-0809">Transit peptide</keyword>
<feature type="compositionally biased region" description="Basic and acidic residues" evidence="7">
    <location>
        <begin position="569"/>
        <end position="578"/>
    </location>
</feature>
<dbReference type="Proteomes" id="UP000177625">
    <property type="component" value="Unassembled WGS sequence"/>
</dbReference>
<dbReference type="Gene3D" id="3.30.200.20">
    <property type="entry name" value="Phosphorylase Kinase, domain 1"/>
    <property type="match status" value="1"/>
</dbReference>
<evidence type="ECO:0000256" key="1">
    <source>
        <dbReference type="ARBA" id="ARBA00004173"/>
    </source>
</evidence>
<sequence length="588" mass="66756">MLARLRRFCTPALATQTTHPVLTATSSRKALHTASSLETKEFPQDCEYGINPTKDVLANRKATDPYLYNTGRWLNRDKLQCEARYIKFDFPALCKKAVNACPGATKVIRYEKKEGGFNRAFILYLDNGVRVVARVPFRIAGPRRLTTNSEVATMAYIRSFTKIPVPKVLDWSDDDSNSIGTEYIIMEHVPGVQLHEKWPSMSPHQHMLCVKKATFMMTEMAKLPFPAYGSLYFADAPIDPMSKIEFVNGFCIGPHCGTRYWDCNAGETRSYEERPPNRGPWTDLQSYCSGLIDNGFSRIPKDNNRVDELPYRGSVQEHLRLLSISEKVIADLIKAPMIQKVAGPTLLHPDIHKRNIYVSEDDPSLVTAIIDWQSTSIEPTFVYANETPDLVEDSTADIPILEELMSSPGEHPSNVDTSEKTVVGPEEAARKRHEKDVLTCKQTFEVILIGFVRKLHDARAMDQTLLRPFSYCDASWRDSAAALRQELIELSQHWTELGLPGSCPYQPTPEELNEHAKQYEDFESMQQLKMFLKRALDADSDGWVPAENWAGATKEHRKVFALWMESIRESGGSEDRARKLWPFDQVNE</sequence>
<feature type="region of interest" description="Disordered" evidence="7">
    <location>
        <begin position="406"/>
        <end position="428"/>
    </location>
</feature>
<evidence type="ECO:0000313" key="9">
    <source>
        <dbReference type="Proteomes" id="UP000177625"/>
    </source>
</evidence>
<evidence type="ECO:0000256" key="5">
    <source>
        <dbReference type="ARBA" id="ARBA00023128"/>
    </source>
</evidence>